<evidence type="ECO:0000259" key="3">
    <source>
        <dbReference type="Pfam" id="PF11797"/>
    </source>
</evidence>
<keyword evidence="1" id="KW-0472">Membrane</keyword>
<evidence type="ECO:0000259" key="2">
    <source>
        <dbReference type="Pfam" id="PF06030"/>
    </source>
</evidence>
<dbReference type="InterPro" id="IPR021759">
    <property type="entry name" value="WxLIP_HBD"/>
</dbReference>
<keyword evidence="5" id="KW-1185">Reference proteome</keyword>
<feature type="transmembrane region" description="Helical" evidence="1">
    <location>
        <begin position="323"/>
        <end position="344"/>
    </location>
</feature>
<dbReference type="AlphaFoldDB" id="A0A4D7CTB0"/>
<proteinExistence type="predicted"/>
<sequence>MKNLRINFKGEMKLVKKTFLLIVALFSSAVMGSQMVKASELNFSVDTILPENQREGSTYFDLIMEPNQEQEIVTKIRNHTDKEIEVEATVEPATTNVNGVVDYSKTETNVDDTAPITIKEIAKADKETVKIKANQTYDYKVKITMPDIAFDGVIAGGLTFKEVNDDSEANESEEQGMAIENKFAYSVALLVRQNETSLASDLKLLDVRVDQLNARNVIYSDLQNPVAKYLNQLNVEAKVTKKDKTEVIYETSNQSMQMAPNTTMAYPIRLEGEKLQPGKYTMHITATSGEDKWELEKDFEITAEKARELNKKDVSIEEDNSMLYIYIGIAVLALLMIIIIVLLAKKKKNND</sequence>
<keyword evidence="1" id="KW-1133">Transmembrane helix</keyword>
<gene>
    <name evidence="4" type="ORF">FA707_04585</name>
</gene>
<dbReference type="Pfam" id="PF11797">
    <property type="entry name" value="WxLIP_HBD"/>
    <property type="match status" value="1"/>
</dbReference>
<protein>
    <submittedName>
        <fullName evidence="4">DUF916 and DUF3324 domain-containing protein</fullName>
    </submittedName>
</protein>
<reference evidence="4 5" key="1">
    <citation type="submission" date="2019-04" db="EMBL/GenBank/DDBJ databases">
        <title>Vagococcus sp. nov., isolated from faeces of yaks (Bos grunniens).</title>
        <authorList>
            <person name="Ge Y."/>
        </authorList>
    </citation>
    <scope>NUCLEOTIDE SEQUENCE [LARGE SCALE GENOMIC DNA]</scope>
    <source>
        <strain evidence="4 5">MN-17</strain>
    </source>
</reference>
<dbReference type="Pfam" id="PF06030">
    <property type="entry name" value="WxLIP_PGBD"/>
    <property type="match status" value="1"/>
</dbReference>
<name>A0A4D7CTB0_9ENTE</name>
<accession>A0A4D7CTB0</accession>
<keyword evidence="1" id="KW-0812">Transmembrane</keyword>
<dbReference type="EMBL" id="CP039712">
    <property type="protein sequence ID" value="QCI86284.1"/>
    <property type="molecule type" value="Genomic_DNA"/>
</dbReference>
<dbReference type="Proteomes" id="UP000298615">
    <property type="component" value="Chromosome"/>
</dbReference>
<evidence type="ECO:0000313" key="4">
    <source>
        <dbReference type="EMBL" id="QCI86284.1"/>
    </source>
</evidence>
<dbReference type="KEGG" id="vao:FA707_04585"/>
<feature type="domain" description="WxL Interacting Protein peptidoglycan binding" evidence="2">
    <location>
        <begin position="43"/>
        <end position="162"/>
    </location>
</feature>
<evidence type="ECO:0000313" key="5">
    <source>
        <dbReference type="Proteomes" id="UP000298615"/>
    </source>
</evidence>
<feature type="domain" description="WxL Interacting Protein host binding" evidence="3">
    <location>
        <begin position="174"/>
        <end position="311"/>
    </location>
</feature>
<organism evidence="4 5">
    <name type="scientific">Vagococcus zengguangii</name>
    <dbReference type="NCBI Taxonomy" id="2571750"/>
    <lineage>
        <taxon>Bacteria</taxon>
        <taxon>Bacillati</taxon>
        <taxon>Bacillota</taxon>
        <taxon>Bacilli</taxon>
        <taxon>Lactobacillales</taxon>
        <taxon>Enterococcaceae</taxon>
        <taxon>Vagococcus</taxon>
    </lineage>
</organism>
<evidence type="ECO:0000256" key="1">
    <source>
        <dbReference type="SAM" id="Phobius"/>
    </source>
</evidence>
<dbReference type="InterPro" id="IPR010317">
    <property type="entry name" value="WxLIP_PGBD"/>
</dbReference>